<dbReference type="Proteomes" id="UP000245125">
    <property type="component" value="Unassembled WGS sequence"/>
</dbReference>
<accession>A0A2U3QHP3</accession>
<organism evidence="2 3">
    <name type="scientific">Candidatus Sulfobium mesophilum</name>
    <dbReference type="NCBI Taxonomy" id="2016548"/>
    <lineage>
        <taxon>Bacteria</taxon>
        <taxon>Pseudomonadati</taxon>
        <taxon>Nitrospirota</taxon>
        <taxon>Nitrospiria</taxon>
        <taxon>Nitrospirales</taxon>
        <taxon>Nitrospiraceae</taxon>
        <taxon>Candidatus Sulfobium</taxon>
    </lineage>
</organism>
<protein>
    <submittedName>
        <fullName evidence="2">DRTGG domain-containing protein</fullName>
    </submittedName>
</protein>
<dbReference type="Gene3D" id="3.40.1390.20">
    <property type="entry name" value="HprK N-terminal domain-like"/>
    <property type="match status" value="1"/>
</dbReference>
<dbReference type="AlphaFoldDB" id="A0A2U3QHP3"/>
<comment type="subunit">
    <text evidence="1">Homohexamer.</text>
</comment>
<name>A0A2U3QHP3_9BACT</name>
<evidence type="ECO:0000313" key="3">
    <source>
        <dbReference type="Proteomes" id="UP000245125"/>
    </source>
</evidence>
<dbReference type="InterPro" id="IPR028979">
    <property type="entry name" value="Ser_kin/Pase_Hpr-like_N_sf"/>
</dbReference>
<proteinExistence type="predicted"/>
<dbReference type="OrthoDB" id="9800356at2"/>
<keyword evidence="3" id="KW-1185">Reference proteome</keyword>
<reference evidence="3" key="1">
    <citation type="submission" date="2018-03" db="EMBL/GenBank/DDBJ databases">
        <authorList>
            <person name="Zecchin S."/>
        </authorList>
    </citation>
    <scope>NUCLEOTIDE SEQUENCE [LARGE SCALE GENOMIC DNA]</scope>
</reference>
<evidence type="ECO:0000256" key="1">
    <source>
        <dbReference type="ARBA" id="ARBA00011643"/>
    </source>
</evidence>
<evidence type="ECO:0000313" key="2">
    <source>
        <dbReference type="EMBL" id="SPQ00934.1"/>
    </source>
</evidence>
<sequence length="113" mass="12224">MKLSDLIENLSLEVKTPETDLTREVTGGYVSDMLSDVIANAKAGYVWVTFQSHLNIVAVASLKGICGIIMVNNRVPARETILKAAAENIPIMTSSLAAFELVGKLYALGLRCR</sequence>
<dbReference type="SUPFAM" id="SSF75138">
    <property type="entry name" value="HprK N-terminal domain-like"/>
    <property type="match status" value="1"/>
</dbReference>
<gene>
    <name evidence="2" type="ORF">NBG4_380022</name>
</gene>
<dbReference type="EMBL" id="OUUY01000084">
    <property type="protein sequence ID" value="SPQ00934.1"/>
    <property type="molecule type" value="Genomic_DNA"/>
</dbReference>